<evidence type="ECO:0000256" key="3">
    <source>
        <dbReference type="ARBA" id="ARBA00022692"/>
    </source>
</evidence>
<dbReference type="PANTHER" id="PTHR10165">
    <property type="entry name" value="LIPID PHOSPHATE PHOSPHATASE"/>
    <property type="match status" value="1"/>
</dbReference>
<dbReference type="Gene3D" id="1.20.144.10">
    <property type="entry name" value="Phosphatidic acid phosphatase type 2/haloperoxidase"/>
    <property type="match status" value="1"/>
</dbReference>
<dbReference type="EMBL" id="KB469300">
    <property type="protein sequence ID" value="EPQ56258.1"/>
    <property type="molecule type" value="Genomic_DNA"/>
</dbReference>
<dbReference type="Pfam" id="PF01569">
    <property type="entry name" value="PAP2"/>
    <property type="match status" value="1"/>
</dbReference>
<evidence type="ECO:0000256" key="4">
    <source>
        <dbReference type="ARBA" id="ARBA00022989"/>
    </source>
</evidence>
<dbReference type="PANTHER" id="PTHR10165:SF35">
    <property type="entry name" value="RE23632P"/>
    <property type="match status" value="1"/>
</dbReference>
<evidence type="ECO:0000256" key="2">
    <source>
        <dbReference type="ARBA" id="ARBA00008816"/>
    </source>
</evidence>
<dbReference type="InterPro" id="IPR000326">
    <property type="entry name" value="PAP2/HPO"/>
</dbReference>
<evidence type="ECO:0000256" key="1">
    <source>
        <dbReference type="ARBA" id="ARBA00004141"/>
    </source>
</evidence>
<dbReference type="SMART" id="SM00014">
    <property type="entry name" value="acidPPc"/>
    <property type="match status" value="1"/>
</dbReference>
<dbReference type="SUPFAM" id="SSF48317">
    <property type="entry name" value="Acid phosphatase/Vanadium-dependent haloperoxidase"/>
    <property type="match status" value="1"/>
</dbReference>
<comment type="similarity">
    <text evidence="2">Belongs to the PA-phosphatase related phosphoesterase family.</text>
</comment>
<evidence type="ECO:0000313" key="9">
    <source>
        <dbReference type="Proteomes" id="UP000030669"/>
    </source>
</evidence>
<dbReference type="OMA" id="FLARCKW"/>
<feature type="domain" description="Phosphatidic acid phosphatase type 2/haloperoxidase" evidence="7">
    <location>
        <begin position="14"/>
        <end position="158"/>
    </location>
</feature>
<evidence type="ECO:0000256" key="5">
    <source>
        <dbReference type="ARBA" id="ARBA00023136"/>
    </source>
</evidence>
<dbReference type="RefSeq" id="XP_007864844.1">
    <property type="nucleotide sequence ID" value="XM_007866653.1"/>
</dbReference>
<dbReference type="CDD" id="cd03390">
    <property type="entry name" value="PAP2_containing_1_like"/>
    <property type="match status" value="1"/>
</dbReference>
<keyword evidence="4 6" id="KW-1133">Transmembrane helix</keyword>
<dbReference type="KEGG" id="gtr:GLOTRDRAFT_40506"/>
<keyword evidence="9" id="KW-1185">Reference proteome</keyword>
<name>S7QA61_GLOTA</name>
<sequence length="208" mass="23278">VGTFKKSAIEIHHAALALWTGRSLTHLVTECLKNRVGRLRPDFLSRCRWDTALAACTGKADSIRDGRESFPSGHSSTAFAGMTFLALWIAGQTAAWCFSIPTPSGTLVRTRMCRFVVCLLPLAYSTWVAISRLEDYRHHKEDIIVGALIGALCSSICYFMYWPSPFSAASFNSEQVGRPRVDYAAYDYPERRSGSYQLTRLQDDTEHV</sequence>
<reference evidence="8 9" key="1">
    <citation type="journal article" date="2012" name="Science">
        <title>The Paleozoic origin of enzymatic lignin decomposition reconstructed from 31 fungal genomes.</title>
        <authorList>
            <person name="Floudas D."/>
            <person name="Binder M."/>
            <person name="Riley R."/>
            <person name="Barry K."/>
            <person name="Blanchette R.A."/>
            <person name="Henrissat B."/>
            <person name="Martinez A.T."/>
            <person name="Otillar R."/>
            <person name="Spatafora J.W."/>
            <person name="Yadav J.S."/>
            <person name="Aerts A."/>
            <person name="Benoit I."/>
            <person name="Boyd A."/>
            <person name="Carlson A."/>
            <person name="Copeland A."/>
            <person name="Coutinho P.M."/>
            <person name="de Vries R.P."/>
            <person name="Ferreira P."/>
            <person name="Findley K."/>
            <person name="Foster B."/>
            <person name="Gaskell J."/>
            <person name="Glotzer D."/>
            <person name="Gorecki P."/>
            <person name="Heitman J."/>
            <person name="Hesse C."/>
            <person name="Hori C."/>
            <person name="Igarashi K."/>
            <person name="Jurgens J.A."/>
            <person name="Kallen N."/>
            <person name="Kersten P."/>
            <person name="Kohler A."/>
            <person name="Kuees U."/>
            <person name="Kumar T.K.A."/>
            <person name="Kuo A."/>
            <person name="LaButti K."/>
            <person name="Larrondo L.F."/>
            <person name="Lindquist E."/>
            <person name="Ling A."/>
            <person name="Lombard V."/>
            <person name="Lucas S."/>
            <person name="Lundell T."/>
            <person name="Martin R."/>
            <person name="McLaughlin D.J."/>
            <person name="Morgenstern I."/>
            <person name="Morin E."/>
            <person name="Murat C."/>
            <person name="Nagy L.G."/>
            <person name="Nolan M."/>
            <person name="Ohm R.A."/>
            <person name="Patyshakuliyeva A."/>
            <person name="Rokas A."/>
            <person name="Ruiz-Duenas F.J."/>
            <person name="Sabat G."/>
            <person name="Salamov A."/>
            <person name="Samejima M."/>
            <person name="Schmutz J."/>
            <person name="Slot J.C."/>
            <person name="St John F."/>
            <person name="Stenlid J."/>
            <person name="Sun H."/>
            <person name="Sun S."/>
            <person name="Syed K."/>
            <person name="Tsang A."/>
            <person name="Wiebenga A."/>
            <person name="Young D."/>
            <person name="Pisabarro A."/>
            <person name="Eastwood D.C."/>
            <person name="Martin F."/>
            <person name="Cullen D."/>
            <person name="Grigoriev I.V."/>
            <person name="Hibbett D.S."/>
        </authorList>
    </citation>
    <scope>NUCLEOTIDE SEQUENCE [LARGE SCALE GENOMIC DNA]</scope>
    <source>
        <strain evidence="8 9">ATCC 11539</strain>
    </source>
</reference>
<feature type="transmembrane region" description="Helical" evidence="6">
    <location>
        <begin position="78"/>
        <end position="100"/>
    </location>
</feature>
<feature type="transmembrane region" description="Helical" evidence="6">
    <location>
        <begin position="112"/>
        <end position="131"/>
    </location>
</feature>
<evidence type="ECO:0000256" key="6">
    <source>
        <dbReference type="SAM" id="Phobius"/>
    </source>
</evidence>
<dbReference type="STRING" id="670483.S7QA61"/>
<dbReference type="HOGENOM" id="CLU_021458_5_0_1"/>
<dbReference type="GO" id="GO:0016020">
    <property type="term" value="C:membrane"/>
    <property type="evidence" value="ECO:0007669"/>
    <property type="project" value="UniProtKB-SubCell"/>
</dbReference>
<dbReference type="GO" id="GO:0008195">
    <property type="term" value="F:phosphatidate phosphatase activity"/>
    <property type="evidence" value="ECO:0007669"/>
    <property type="project" value="TreeGrafter"/>
</dbReference>
<evidence type="ECO:0000313" key="8">
    <source>
        <dbReference type="EMBL" id="EPQ56258.1"/>
    </source>
</evidence>
<dbReference type="AlphaFoldDB" id="S7QA61"/>
<dbReference type="eggNOG" id="KOG3030">
    <property type="taxonomic scope" value="Eukaryota"/>
</dbReference>
<dbReference type="Proteomes" id="UP000030669">
    <property type="component" value="Unassembled WGS sequence"/>
</dbReference>
<evidence type="ECO:0000259" key="7">
    <source>
        <dbReference type="SMART" id="SM00014"/>
    </source>
</evidence>
<dbReference type="InterPro" id="IPR036938">
    <property type="entry name" value="PAP2/HPO_sf"/>
</dbReference>
<comment type="subcellular location">
    <subcellularLocation>
        <location evidence="1">Membrane</location>
        <topology evidence="1">Multi-pass membrane protein</topology>
    </subcellularLocation>
</comment>
<dbReference type="GO" id="GO:0006644">
    <property type="term" value="P:phospholipid metabolic process"/>
    <property type="evidence" value="ECO:0007669"/>
    <property type="project" value="InterPro"/>
</dbReference>
<gene>
    <name evidence="8" type="ORF">GLOTRDRAFT_40506</name>
</gene>
<organism evidence="8 9">
    <name type="scientific">Gloeophyllum trabeum (strain ATCC 11539 / FP-39264 / Madison 617)</name>
    <name type="common">Brown rot fungus</name>
    <dbReference type="NCBI Taxonomy" id="670483"/>
    <lineage>
        <taxon>Eukaryota</taxon>
        <taxon>Fungi</taxon>
        <taxon>Dikarya</taxon>
        <taxon>Basidiomycota</taxon>
        <taxon>Agaricomycotina</taxon>
        <taxon>Agaricomycetes</taxon>
        <taxon>Gloeophyllales</taxon>
        <taxon>Gloeophyllaceae</taxon>
        <taxon>Gloeophyllum</taxon>
    </lineage>
</organism>
<keyword evidence="3 6" id="KW-0812">Transmembrane</keyword>
<keyword evidence="5 6" id="KW-0472">Membrane</keyword>
<dbReference type="GeneID" id="19305984"/>
<accession>S7QA61</accession>
<dbReference type="OrthoDB" id="10030083at2759"/>
<proteinExistence type="inferred from homology"/>
<dbReference type="InterPro" id="IPR043216">
    <property type="entry name" value="PAP-like"/>
</dbReference>
<feature type="transmembrane region" description="Helical" evidence="6">
    <location>
        <begin position="143"/>
        <end position="161"/>
    </location>
</feature>
<protein>
    <submittedName>
        <fullName evidence="8">Phosphatidic acid phosphatase</fullName>
    </submittedName>
</protein>
<feature type="non-terminal residue" evidence="8">
    <location>
        <position position="1"/>
    </location>
</feature>
<dbReference type="GO" id="GO:0046839">
    <property type="term" value="P:phospholipid dephosphorylation"/>
    <property type="evidence" value="ECO:0007669"/>
    <property type="project" value="TreeGrafter"/>
</dbReference>